<feature type="region of interest" description="Disordered" evidence="1">
    <location>
        <begin position="1"/>
        <end position="20"/>
    </location>
</feature>
<dbReference type="InterPro" id="IPR020847">
    <property type="entry name" value="AP_endonuclease_F1_BS"/>
</dbReference>
<keyword evidence="3" id="KW-0378">Hydrolase</keyword>
<keyword evidence="3" id="KW-0255">Endonuclease</keyword>
<evidence type="ECO:0000313" key="4">
    <source>
        <dbReference type="Proteomes" id="UP000238823"/>
    </source>
</evidence>
<protein>
    <submittedName>
        <fullName evidence="3">Endonuclease/Exonuclease/phosphatase family protein</fullName>
    </submittedName>
</protein>
<reference evidence="3 4" key="1">
    <citation type="submission" date="2018-03" db="EMBL/GenBank/DDBJ databases">
        <title>Draft Genome Sequences of the Obligatory Marine Myxobacteria Enhygromyxa salina SWB007.</title>
        <authorList>
            <person name="Poehlein A."/>
            <person name="Moghaddam J.A."/>
            <person name="Harms H."/>
            <person name="Alanjari M."/>
            <person name="Koenig G.M."/>
            <person name="Daniel R."/>
            <person name="Schaeberle T.F."/>
        </authorList>
    </citation>
    <scope>NUCLEOTIDE SEQUENCE [LARGE SCALE GENOMIC DNA]</scope>
    <source>
        <strain evidence="3 4">SWB007</strain>
    </source>
</reference>
<dbReference type="SUPFAM" id="SSF56219">
    <property type="entry name" value="DNase I-like"/>
    <property type="match status" value="1"/>
</dbReference>
<dbReference type="AlphaFoldDB" id="A0A2S9XFD5"/>
<dbReference type="RefSeq" id="WP_181234659.1">
    <property type="nucleotide sequence ID" value="NZ_PVNL01000173.1"/>
</dbReference>
<feature type="compositionally biased region" description="Basic residues" evidence="1">
    <location>
        <begin position="7"/>
        <end position="20"/>
    </location>
</feature>
<keyword evidence="3" id="KW-0269">Exonuclease</keyword>
<dbReference type="Pfam" id="PF03372">
    <property type="entry name" value="Exo_endo_phos"/>
    <property type="match status" value="1"/>
</dbReference>
<gene>
    <name evidence="3" type="ORF">ENSA7_82270</name>
</gene>
<accession>A0A2S9XFD5</accession>
<proteinExistence type="predicted"/>
<sequence>MTNGVAAKRKSRRRPSKRERRNRQRLGFVLLTLIAALVWAWLGQDLRELSGISGTGPPRRGDAVRVVSWNLANFSGSSSGHDLERMREVIEELDPDVIAVQEIKDPEALAALLPDWELRLSSKGGRGRQLLGLAWRPDRVELLDSAEHPELSISGRVRPALSAYLRARDGGPDFWIVVVHLKAMPDSLPVRREQWPVLAEIAQGCLTRSPGAGDRDLILMGDFNSTGSPGQGSRGPALEQGELAELLGPLSVRRLSSATGCSAYYDGQRRDAWKEPSEIDLVWVRGLEESLDANTEVHSGTHCAASRCADFRSTDAYPVRDYESVSDHCPVVLDLRRADDD</sequence>
<feature type="domain" description="Endonuclease/exonuclease/phosphatase" evidence="2">
    <location>
        <begin position="67"/>
        <end position="328"/>
    </location>
</feature>
<keyword evidence="3" id="KW-0540">Nuclease</keyword>
<dbReference type="GO" id="GO:0003677">
    <property type="term" value="F:DNA binding"/>
    <property type="evidence" value="ECO:0007669"/>
    <property type="project" value="InterPro"/>
</dbReference>
<dbReference type="PROSITE" id="PS00726">
    <property type="entry name" value="AP_NUCLEASE_F1_1"/>
    <property type="match status" value="1"/>
</dbReference>
<name>A0A2S9XFD5_9BACT</name>
<dbReference type="InterPro" id="IPR036691">
    <property type="entry name" value="Endo/exonu/phosph_ase_sf"/>
</dbReference>
<dbReference type="EMBL" id="PVNL01000173">
    <property type="protein sequence ID" value="PRP91575.1"/>
    <property type="molecule type" value="Genomic_DNA"/>
</dbReference>
<organism evidence="3 4">
    <name type="scientific">Enhygromyxa salina</name>
    <dbReference type="NCBI Taxonomy" id="215803"/>
    <lineage>
        <taxon>Bacteria</taxon>
        <taxon>Pseudomonadati</taxon>
        <taxon>Myxococcota</taxon>
        <taxon>Polyangia</taxon>
        <taxon>Nannocystales</taxon>
        <taxon>Nannocystaceae</taxon>
        <taxon>Enhygromyxa</taxon>
    </lineage>
</organism>
<evidence type="ECO:0000256" key="1">
    <source>
        <dbReference type="SAM" id="MobiDB-lite"/>
    </source>
</evidence>
<dbReference type="GO" id="GO:0004519">
    <property type="term" value="F:endonuclease activity"/>
    <property type="evidence" value="ECO:0007669"/>
    <property type="project" value="UniProtKB-KW"/>
</dbReference>
<dbReference type="Gene3D" id="3.60.10.10">
    <property type="entry name" value="Endonuclease/exonuclease/phosphatase"/>
    <property type="match status" value="1"/>
</dbReference>
<dbReference type="Proteomes" id="UP000238823">
    <property type="component" value="Unassembled WGS sequence"/>
</dbReference>
<dbReference type="GO" id="GO:0006281">
    <property type="term" value="P:DNA repair"/>
    <property type="evidence" value="ECO:0007669"/>
    <property type="project" value="InterPro"/>
</dbReference>
<dbReference type="GO" id="GO:0004527">
    <property type="term" value="F:exonuclease activity"/>
    <property type="evidence" value="ECO:0007669"/>
    <property type="project" value="UniProtKB-KW"/>
</dbReference>
<comment type="caution">
    <text evidence="3">The sequence shown here is derived from an EMBL/GenBank/DDBJ whole genome shotgun (WGS) entry which is preliminary data.</text>
</comment>
<evidence type="ECO:0000313" key="3">
    <source>
        <dbReference type="EMBL" id="PRP91575.1"/>
    </source>
</evidence>
<evidence type="ECO:0000259" key="2">
    <source>
        <dbReference type="Pfam" id="PF03372"/>
    </source>
</evidence>
<dbReference type="InterPro" id="IPR005135">
    <property type="entry name" value="Endo/exonuclease/phosphatase"/>
</dbReference>